<name>A0ABP7MG63_9GAMM</name>
<evidence type="ECO:0000259" key="13">
    <source>
        <dbReference type="PROSITE" id="PS51379"/>
    </source>
</evidence>
<dbReference type="Proteomes" id="UP001501565">
    <property type="component" value="Unassembled WGS sequence"/>
</dbReference>
<dbReference type="EMBL" id="BAABBN010000004">
    <property type="protein sequence ID" value="GAA3919706.1"/>
    <property type="molecule type" value="Genomic_DNA"/>
</dbReference>
<dbReference type="InterPro" id="IPR036188">
    <property type="entry name" value="FAD/NAD-bd_sf"/>
</dbReference>
<keyword evidence="7 12" id="KW-0249">Electron transport</keyword>
<comment type="function">
    <text evidence="2 12">Accepts electrons from ETF and reduces ubiquinone.</text>
</comment>
<keyword evidence="4 12" id="KW-0285">Flavoprotein</keyword>
<dbReference type="SUPFAM" id="SSF54862">
    <property type="entry name" value="4Fe-4S ferredoxins"/>
    <property type="match status" value="1"/>
</dbReference>
<keyword evidence="8 12" id="KW-0560">Oxidoreductase</keyword>
<dbReference type="Pfam" id="PF13450">
    <property type="entry name" value="NAD_binding_8"/>
    <property type="match status" value="1"/>
</dbReference>
<accession>A0ABP7MG63</accession>
<evidence type="ECO:0000256" key="8">
    <source>
        <dbReference type="ARBA" id="ARBA00023002"/>
    </source>
</evidence>
<dbReference type="PANTHER" id="PTHR10617">
    <property type="entry name" value="ELECTRON TRANSFER FLAVOPROTEIN-UBIQUINONE OXIDOREDUCTASE"/>
    <property type="match status" value="1"/>
</dbReference>
<evidence type="ECO:0000256" key="5">
    <source>
        <dbReference type="ARBA" id="ARBA00022723"/>
    </source>
</evidence>
<evidence type="ECO:0000313" key="14">
    <source>
        <dbReference type="EMBL" id="GAA3919706.1"/>
    </source>
</evidence>
<keyword evidence="11 12" id="KW-0830">Ubiquinone</keyword>
<evidence type="ECO:0000256" key="6">
    <source>
        <dbReference type="ARBA" id="ARBA00022827"/>
    </source>
</evidence>
<dbReference type="PRINTS" id="PR00420">
    <property type="entry name" value="RNGMNOXGNASE"/>
</dbReference>
<dbReference type="Gene3D" id="3.50.50.60">
    <property type="entry name" value="FAD/NAD(P)-binding domain"/>
    <property type="match status" value="1"/>
</dbReference>
<evidence type="ECO:0000256" key="10">
    <source>
        <dbReference type="ARBA" id="ARBA00023014"/>
    </source>
</evidence>
<dbReference type="Gene3D" id="3.30.9.90">
    <property type="match status" value="1"/>
</dbReference>
<dbReference type="InterPro" id="IPR049398">
    <property type="entry name" value="ETF-QO/FixC_UQ-bd"/>
</dbReference>
<protein>
    <recommendedName>
        <fullName evidence="12">Electron transfer flavoprotein-ubiquinone oxidoreductase</fullName>
        <shortName evidence="12">ETF-QO</shortName>
        <ecNumber evidence="12">1.5.5.1</ecNumber>
    </recommendedName>
</protein>
<proteinExistence type="predicted"/>
<evidence type="ECO:0000256" key="7">
    <source>
        <dbReference type="ARBA" id="ARBA00022982"/>
    </source>
</evidence>
<evidence type="ECO:0000313" key="15">
    <source>
        <dbReference type="Proteomes" id="UP001501565"/>
    </source>
</evidence>
<dbReference type="PANTHER" id="PTHR10617:SF107">
    <property type="entry name" value="ELECTRON TRANSFER FLAVOPROTEIN-UBIQUINONE OXIDOREDUCTASE, MITOCHONDRIAL"/>
    <property type="match status" value="1"/>
</dbReference>
<evidence type="ECO:0000256" key="11">
    <source>
        <dbReference type="ARBA" id="ARBA00023075"/>
    </source>
</evidence>
<dbReference type="RefSeq" id="WP_344796876.1">
    <property type="nucleotide sequence ID" value="NZ_BAABBN010000004.1"/>
</dbReference>
<dbReference type="EC" id="1.5.5.1" evidence="12"/>
<dbReference type="InterPro" id="IPR040156">
    <property type="entry name" value="ETF-QO"/>
</dbReference>
<comment type="caution">
    <text evidence="14">The sequence shown here is derived from an EMBL/GenBank/DDBJ whole genome shotgun (WGS) entry which is preliminary data.</text>
</comment>
<dbReference type="Pfam" id="PF05187">
    <property type="entry name" value="Fer4_ETF_QO"/>
    <property type="match status" value="1"/>
</dbReference>
<dbReference type="Pfam" id="PF21162">
    <property type="entry name" value="ETFQO_UQ-bd"/>
    <property type="match status" value="1"/>
</dbReference>
<evidence type="ECO:0000256" key="3">
    <source>
        <dbReference type="ARBA" id="ARBA00022448"/>
    </source>
</evidence>
<feature type="domain" description="4Fe-4S ferredoxin-type" evidence="13">
    <location>
        <begin position="522"/>
        <end position="551"/>
    </location>
</feature>
<keyword evidence="9 12" id="KW-0408">Iron</keyword>
<keyword evidence="5 12" id="KW-0479">Metal-binding</keyword>
<keyword evidence="3 12" id="KW-0813">Transport</keyword>
<dbReference type="SUPFAM" id="SSF51905">
    <property type="entry name" value="FAD/NAD(P)-binding domain"/>
    <property type="match status" value="1"/>
</dbReference>
<comment type="cofactor">
    <cofactor evidence="12">
        <name>[4Fe-4S] cluster</name>
        <dbReference type="ChEBI" id="CHEBI:49883"/>
    </cofactor>
    <text evidence="12">Binds 1 [4Fe-4S] cluster.</text>
</comment>
<keyword evidence="15" id="KW-1185">Reference proteome</keyword>
<comment type="cofactor">
    <cofactor evidence="1 12">
        <name>FAD</name>
        <dbReference type="ChEBI" id="CHEBI:57692"/>
    </cofactor>
</comment>
<keyword evidence="6 12" id="KW-0274">FAD</keyword>
<evidence type="ECO:0000256" key="4">
    <source>
        <dbReference type="ARBA" id="ARBA00022630"/>
    </source>
</evidence>
<keyword evidence="10 12" id="KW-0411">Iron-sulfur</keyword>
<organism evidence="14 15">
    <name type="scientific">Litoribacillus peritrichatus</name>
    <dbReference type="NCBI Taxonomy" id="718191"/>
    <lineage>
        <taxon>Bacteria</taxon>
        <taxon>Pseudomonadati</taxon>
        <taxon>Pseudomonadota</taxon>
        <taxon>Gammaproteobacteria</taxon>
        <taxon>Oceanospirillales</taxon>
        <taxon>Oceanospirillaceae</taxon>
        <taxon>Litoribacillus</taxon>
    </lineage>
</organism>
<dbReference type="InterPro" id="IPR007859">
    <property type="entry name" value="ETF-QO/FixX_C"/>
</dbReference>
<dbReference type="PROSITE" id="PS51379">
    <property type="entry name" value="4FE4S_FER_2"/>
    <property type="match status" value="1"/>
</dbReference>
<dbReference type="InterPro" id="IPR017896">
    <property type="entry name" value="4Fe4S_Fe-S-bd"/>
</dbReference>
<reference evidence="15" key="1">
    <citation type="journal article" date="2019" name="Int. J. Syst. Evol. Microbiol.">
        <title>The Global Catalogue of Microorganisms (GCM) 10K type strain sequencing project: providing services to taxonomists for standard genome sequencing and annotation.</title>
        <authorList>
            <consortium name="The Broad Institute Genomics Platform"/>
            <consortium name="The Broad Institute Genome Sequencing Center for Infectious Disease"/>
            <person name="Wu L."/>
            <person name="Ma J."/>
        </authorList>
    </citation>
    <scope>NUCLEOTIDE SEQUENCE [LARGE SCALE GENOMIC DNA]</scope>
    <source>
        <strain evidence="15">JCM 17551</strain>
    </source>
</reference>
<evidence type="ECO:0000256" key="12">
    <source>
        <dbReference type="RuleBase" id="RU366068"/>
    </source>
</evidence>
<evidence type="ECO:0000256" key="1">
    <source>
        <dbReference type="ARBA" id="ARBA00001974"/>
    </source>
</evidence>
<dbReference type="Gene3D" id="3.30.70.20">
    <property type="match status" value="1"/>
</dbReference>
<dbReference type="SUPFAM" id="SSF54373">
    <property type="entry name" value="FAD-linked reductases, C-terminal domain"/>
    <property type="match status" value="1"/>
</dbReference>
<sequence length="562" mass="61915">MTHNINSDNNKRPVREVMAFDVVVVGGGPSGLSAACRLKQMALEADIELSVCLIEKGSEIGAHTLSGAVFQPTALNELFPNWKEMGAPLTVPVNQDDFYFMSSAHSAIKFPKFIGERMNVNHGNYIISMGNLCRWLAEQAEGLGVEIYPGFAATEVLYDHQNSVIGVATGDMGVNQNGQPKESFQSGIELHAKYTLFSEGCRGQLGKQLMARYNLERDSGTQHYALGIKELWEIDPSLHEEGKVIHAFGWPLTESHTTGGGFLYHGEGNQVALGLITDLNYSNPYVSPFDELQRWKHHPLVSKYLKGAKRISYGARALNKGGLQAIPTLVFPGGLMSGCEAGFMNYAKIKGNHTAMKTGMLAAESIFEALKGGDKGGQVLESYPEAVRQSWVYKELYAVRNVAPAMHRFGMLFGSAFSFIEYGLFKGRSSLTLSDPIADHECLKPAQLSKKINYPKPDNKISFDKLTSVFLSNTNHEEDQPCHLQLRDSELPISHNLAIYEEPAQRYCPAGVYEIIQEQGEARLQINAQNCVHCKTCDIKDPSQNITWVAPEGSGGPNYPNM</sequence>
<evidence type="ECO:0000256" key="9">
    <source>
        <dbReference type="ARBA" id="ARBA00023004"/>
    </source>
</evidence>
<comment type="catalytic activity">
    <reaction evidence="12">
        <text>a ubiquinone + reduced [electron-transfer flavoprotein] = a ubiquinol + oxidized [electron-transfer flavoprotein] + H(+)</text>
        <dbReference type="Rhea" id="RHEA:24052"/>
        <dbReference type="Rhea" id="RHEA-COMP:9565"/>
        <dbReference type="Rhea" id="RHEA-COMP:9566"/>
        <dbReference type="Rhea" id="RHEA-COMP:10685"/>
        <dbReference type="Rhea" id="RHEA-COMP:10686"/>
        <dbReference type="ChEBI" id="CHEBI:15378"/>
        <dbReference type="ChEBI" id="CHEBI:16389"/>
        <dbReference type="ChEBI" id="CHEBI:17976"/>
        <dbReference type="ChEBI" id="CHEBI:57692"/>
        <dbReference type="ChEBI" id="CHEBI:58307"/>
        <dbReference type="EC" id="1.5.5.1"/>
    </reaction>
</comment>
<evidence type="ECO:0000256" key="2">
    <source>
        <dbReference type="ARBA" id="ARBA00002819"/>
    </source>
</evidence>
<gene>
    <name evidence="14" type="ORF">GCM10022277_13980</name>
</gene>